<feature type="domain" description="PHD-type" evidence="7">
    <location>
        <begin position="132"/>
        <end position="183"/>
    </location>
</feature>
<dbReference type="PROSITE" id="PS01359">
    <property type="entry name" value="ZF_PHD_1"/>
    <property type="match status" value="1"/>
</dbReference>
<evidence type="ECO:0000256" key="5">
    <source>
        <dbReference type="PROSITE-ProRule" id="PRU00146"/>
    </source>
</evidence>
<feature type="compositionally biased region" description="Low complexity" evidence="6">
    <location>
        <begin position="1"/>
        <end position="20"/>
    </location>
</feature>
<evidence type="ECO:0000313" key="9">
    <source>
        <dbReference type="WBParaSite" id="GPLIN_000288500"/>
    </source>
</evidence>
<dbReference type="Proteomes" id="UP000050741">
    <property type="component" value="Unassembled WGS sequence"/>
</dbReference>
<evidence type="ECO:0000256" key="4">
    <source>
        <dbReference type="ARBA" id="ARBA00022833"/>
    </source>
</evidence>
<feature type="region of interest" description="Disordered" evidence="6">
    <location>
        <begin position="1"/>
        <end position="75"/>
    </location>
</feature>
<dbReference type="Gene3D" id="3.30.40.10">
    <property type="entry name" value="Zinc/RING finger domain, C3HC4 (zinc finger)"/>
    <property type="match status" value="1"/>
</dbReference>
<dbReference type="InterPro" id="IPR002737">
    <property type="entry name" value="MEMO1_fam"/>
</dbReference>
<reference evidence="9" key="2">
    <citation type="submission" date="2016-06" db="UniProtKB">
        <authorList>
            <consortium name="WormBaseParasite"/>
        </authorList>
    </citation>
    <scope>IDENTIFICATION</scope>
</reference>
<evidence type="ECO:0000256" key="2">
    <source>
        <dbReference type="ARBA" id="ARBA00022723"/>
    </source>
</evidence>
<dbReference type="Pfam" id="PF01875">
    <property type="entry name" value="Memo"/>
    <property type="match status" value="2"/>
</dbReference>
<dbReference type="InterPro" id="IPR013083">
    <property type="entry name" value="Znf_RING/FYVE/PHD"/>
</dbReference>
<accession>A0A183BQJ9</accession>
<evidence type="ECO:0000313" key="8">
    <source>
        <dbReference type="Proteomes" id="UP000050741"/>
    </source>
</evidence>
<keyword evidence="8" id="KW-1185">Reference proteome</keyword>
<dbReference type="CDD" id="cd07361">
    <property type="entry name" value="MEMO_like"/>
    <property type="match status" value="1"/>
</dbReference>
<dbReference type="Gene3D" id="3.40.830.10">
    <property type="entry name" value="LigB-like"/>
    <property type="match status" value="2"/>
</dbReference>
<evidence type="ECO:0000256" key="3">
    <source>
        <dbReference type="ARBA" id="ARBA00022771"/>
    </source>
</evidence>
<keyword evidence="2" id="KW-0479">Metal-binding</keyword>
<feature type="compositionally biased region" description="Polar residues" evidence="6">
    <location>
        <begin position="21"/>
        <end position="36"/>
    </location>
</feature>
<dbReference type="HAMAP" id="MF_00055">
    <property type="entry name" value="MEMO1"/>
    <property type="match status" value="1"/>
</dbReference>
<organism evidence="8 9">
    <name type="scientific">Globodera pallida</name>
    <name type="common">Potato cyst nematode worm</name>
    <name type="synonym">Heterodera pallida</name>
    <dbReference type="NCBI Taxonomy" id="36090"/>
    <lineage>
        <taxon>Eukaryota</taxon>
        <taxon>Metazoa</taxon>
        <taxon>Ecdysozoa</taxon>
        <taxon>Nematoda</taxon>
        <taxon>Chromadorea</taxon>
        <taxon>Rhabditida</taxon>
        <taxon>Tylenchina</taxon>
        <taxon>Tylenchomorpha</taxon>
        <taxon>Tylenchoidea</taxon>
        <taxon>Heteroderidae</taxon>
        <taxon>Heteroderinae</taxon>
        <taxon>Globodera</taxon>
    </lineage>
</organism>
<keyword evidence="4" id="KW-0862">Zinc</keyword>
<sequence>MTTSTVATTPITTTASIPSAVKQQPTAPFAVTSSGRSVKPSKRKFEESETENPMAKGSAKPKTAPKALKISSTPKLPKRPIFPAIDRVNNSAAKVEAIAKAVEQIAAAQFSSASLGTVDNAGGANEDEEEPIWICPTCSVAYVEGQEMVACDDCDRWYHWGCVGILIPPPERAQWYCTECRRKRKKSQQQSSTDGGGGSGPNSRKSSLTGAAPLAVTAKKQRAVRVTEVSGREEKVRTRNRVEGRNDSFTPHKTLHPIARPSDRRRLIKQISCFQRLWWSRGRRPDPTGLPCRVMVSRECQRIGASAKHLAERGWSNYWGCSCYNFTSCRVHLLWRSCRKRIFVLGPSHVVYLSGCALTTCSKYATPLGDLYVDSAVNEQLRSVNGADSFEWMSVRNEEAEHSLEMQMPFIAKVMERYPESAKGLERQLSTWLNAAGPAIGAARAIISPHAGYTYCGEAAAFAFKQIVPDKIKRIFVLGPSHVVYLSGCALTTCSKYATPLGDLYVDSAVNEQLRSVNGADSFEWMSVRNEEAEHSLEMQMPFIAKVMESRPLNSFRIVPVLVGSLSTSRQQFYGRIFANYIADPSNLFVISSDFCHWGEFSILFWSFQTRRFPSLGQRFRYTPIEPNSGRPIHEQIASLDQQGMDAIATLDPAIFNDYLKKTQNTICGRNPICVMLQAAEYFRQMNNHTAELRFLKYAQSNKCRSMSDSSVSYASGALFISPRS</sequence>
<proteinExistence type="inferred from homology"/>
<dbReference type="PANTHER" id="PTHR11060">
    <property type="entry name" value="PROTEIN MEMO1"/>
    <property type="match status" value="1"/>
</dbReference>
<comment type="similarity">
    <text evidence="1">Belongs to the MEMO1 family.</text>
</comment>
<feature type="region of interest" description="Disordered" evidence="6">
    <location>
        <begin position="186"/>
        <end position="256"/>
    </location>
</feature>
<dbReference type="NCBIfam" id="TIGR04336">
    <property type="entry name" value="AmmeMemoSam_B"/>
    <property type="match status" value="2"/>
</dbReference>
<dbReference type="InterPro" id="IPR019786">
    <property type="entry name" value="Zinc_finger_PHD-type_CS"/>
</dbReference>
<dbReference type="AlphaFoldDB" id="A0A183BQJ9"/>
<dbReference type="SMART" id="SM00249">
    <property type="entry name" value="PHD"/>
    <property type="match status" value="1"/>
</dbReference>
<feature type="compositionally biased region" description="Basic and acidic residues" evidence="6">
    <location>
        <begin position="230"/>
        <end position="246"/>
    </location>
</feature>
<protein>
    <submittedName>
        <fullName evidence="9">PHD-type domain-containing protein</fullName>
    </submittedName>
</protein>
<keyword evidence="3 5" id="KW-0863">Zinc-finger</keyword>
<reference evidence="8" key="1">
    <citation type="submission" date="2014-05" db="EMBL/GenBank/DDBJ databases">
        <title>The genome and life-stage specific transcriptomes of Globodera pallida elucidate key aspects of plant parasitism by a cyst nematode.</title>
        <authorList>
            <person name="Cotton J.A."/>
            <person name="Lilley C.J."/>
            <person name="Jones L.M."/>
            <person name="Kikuchi T."/>
            <person name="Reid A.J."/>
            <person name="Thorpe P."/>
            <person name="Tsai I.J."/>
            <person name="Beasley H."/>
            <person name="Blok V."/>
            <person name="Cock P.J.A."/>
            <person name="Van den Akker S.E."/>
            <person name="Holroyd N."/>
            <person name="Hunt M."/>
            <person name="Mantelin S."/>
            <person name="Naghra H."/>
            <person name="Pain A."/>
            <person name="Palomares-Rius J.E."/>
            <person name="Zarowiecki M."/>
            <person name="Berriman M."/>
            <person name="Jones J.T."/>
            <person name="Urwin P.E."/>
        </authorList>
    </citation>
    <scope>NUCLEOTIDE SEQUENCE [LARGE SCALE GENOMIC DNA]</scope>
    <source>
        <strain evidence="8">Lindley</strain>
    </source>
</reference>
<dbReference type="CDD" id="cd15522">
    <property type="entry name" value="PHD_TAF3"/>
    <property type="match status" value="1"/>
</dbReference>
<evidence type="ECO:0000256" key="1">
    <source>
        <dbReference type="ARBA" id="ARBA00006315"/>
    </source>
</evidence>
<evidence type="ECO:0000256" key="6">
    <source>
        <dbReference type="SAM" id="MobiDB-lite"/>
    </source>
</evidence>
<dbReference type="GO" id="GO:0008270">
    <property type="term" value="F:zinc ion binding"/>
    <property type="evidence" value="ECO:0007669"/>
    <property type="project" value="UniProtKB-KW"/>
</dbReference>
<dbReference type="InterPro" id="IPR001965">
    <property type="entry name" value="Znf_PHD"/>
</dbReference>
<dbReference type="PROSITE" id="PS50016">
    <property type="entry name" value="ZF_PHD_2"/>
    <property type="match status" value="1"/>
</dbReference>
<dbReference type="Pfam" id="PF00628">
    <property type="entry name" value="PHD"/>
    <property type="match status" value="1"/>
</dbReference>
<dbReference type="WBParaSite" id="GPLIN_000288500">
    <property type="protein sequence ID" value="GPLIN_000288500"/>
    <property type="gene ID" value="GPLIN_000288500"/>
</dbReference>
<name>A0A183BQJ9_GLOPA</name>
<evidence type="ECO:0000259" key="7">
    <source>
        <dbReference type="PROSITE" id="PS50016"/>
    </source>
</evidence>
<dbReference type="InterPro" id="IPR019787">
    <property type="entry name" value="Znf_PHD-finger"/>
</dbReference>
<dbReference type="InterPro" id="IPR011011">
    <property type="entry name" value="Znf_FYVE_PHD"/>
</dbReference>
<dbReference type="PANTHER" id="PTHR11060:SF0">
    <property type="entry name" value="PROTEIN MEMO1"/>
    <property type="match status" value="1"/>
</dbReference>
<dbReference type="SUPFAM" id="SSF57903">
    <property type="entry name" value="FYVE/PHD zinc finger"/>
    <property type="match status" value="1"/>
</dbReference>